<organism evidence="1 2">
    <name type="scientific">Bifidobacterium biavatii DSM 23969</name>
    <dbReference type="NCBI Taxonomy" id="1437608"/>
    <lineage>
        <taxon>Bacteria</taxon>
        <taxon>Bacillati</taxon>
        <taxon>Actinomycetota</taxon>
        <taxon>Actinomycetes</taxon>
        <taxon>Bifidobacteriales</taxon>
        <taxon>Bifidobacteriaceae</taxon>
        <taxon>Bifidobacterium</taxon>
    </lineage>
</organism>
<gene>
    <name evidence="1" type="ORF">BBIA_2533</name>
</gene>
<evidence type="ECO:0000313" key="2">
    <source>
        <dbReference type="Proteomes" id="UP000029108"/>
    </source>
</evidence>
<sequence length="74" mass="7645">GGGRGSADVATRGACDAPVRAHDVVRPEATGSPEKPKARSAFQEEGWVVGEKQRARRALRSAAAGRHGQPGKLG</sequence>
<reference evidence="1 2" key="1">
    <citation type="submission" date="2014-03" db="EMBL/GenBank/DDBJ databases">
        <title>Genomics of Bifidobacteria.</title>
        <authorList>
            <person name="Ventura M."/>
            <person name="Milani C."/>
            <person name="Lugli G.A."/>
        </authorList>
    </citation>
    <scope>NUCLEOTIDE SEQUENCE [LARGE SCALE GENOMIC DNA]</scope>
    <source>
        <strain evidence="1 2">DSM 23969</strain>
    </source>
</reference>
<evidence type="ECO:0000313" key="1">
    <source>
        <dbReference type="EMBL" id="KFI41912.1"/>
    </source>
</evidence>
<dbReference type="Proteomes" id="UP000029108">
    <property type="component" value="Unassembled WGS sequence"/>
</dbReference>
<protein>
    <submittedName>
        <fullName evidence="1">Uncharacterized protein</fullName>
    </submittedName>
</protein>
<name>A0A086Z5W2_9BIFI</name>
<accession>A0A086Z5W2</accession>
<keyword evidence="2" id="KW-1185">Reference proteome</keyword>
<feature type="non-terminal residue" evidence="1">
    <location>
        <position position="1"/>
    </location>
</feature>
<dbReference type="EMBL" id="JGYN01000054">
    <property type="protein sequence ID" value="KFI41912.1"/>
    <property type="molecule type" value="Genomic_DNA"/>
</dbReference>
<comment type="caution">
    <text evidence="1">The sequence shown here is derived from an EMBL/GenBank/DDBJ whole genome shotgun (WGS) entry which is preliminary data.</text>
</comment>
<dbReference type="AlphaFoldDB" id="A0A086Z5W2"/>
<proteinExistence type="predicted"/>